<dbReference type="EMBL" id="LR796233">
    <property type="protein sequence ID" value="CAB4129118.1"/>
    <property type="molecule type" value="Genomic_DNA"/>
</dbReference>
<reference evidence="1" key="1">
    <citation type="submission" date="2020-04" db="EMBL/GenBank/DDBJ databases">
        <authorList>
            <person name="Chiriac C."/>
            <person name="Salcher M."/>
            <person name="Ghai R."/>
            <person name="Kavagutti S V."/>
        </authorList>
    </citation>
    <scope>NUCLEOTIDE SEQUENCE</scope>
</reference>
<dbReference type="GO" id="GO:0006044">
    <property type="term" value="P:N-acetylglucosamine metabolic process"/>
    <property type="evidence" value="ECO:0007669"/>
    <property type="project" value="TreeGrafter"/>
</dbReference>
<dbReference type="GO" id="GO:0016020">
    <property type="term" value="C:membrane"/>
    <property type="evidence" value="ECO:0007669"/>
    <property type="project" value="InterPro"/>
</dbReference>
<evidence type="ECO:0000313" key="1">
    <source>
        <dbReference type="EMBL" id="CAB4129118.1"/>
    </source>
</evidence>
<gene>
    <name evidence="1" type="ORF">UFOVP112_216</name>
</gene>
<organism evidence="1">
    <name type="scientific">uncultured Caudovirales phage</name>
    <dbReference type="NCBI Taxonomy" id="2100421"/>
    <lineage>
        <taxon>Viruses</taxon>
        <taxon>Duplodnaviria</taxon>
        <taxon>Heunggongvirae</taxon>
        <taxon>Uroviricota</taxon>
        <taxon>Caudoviricetes</taxon>
        <taxon>Peduoviridae</taxon>
        <taxon>Maltschvirus</taxon>
        <taxon>Maltschvirus maltsch</taxon>
    </lineage>
</organism>
<name>A0A6J5L333_9CAUD</name>
<dbReference type="InterPro" id="IPR006813">
    <property type="entry name" value="Glyco_trans_17"/>
</dbReference>
<dbReference type="PANTHER" id="PTHR12224:SF0">
    <property type="entry name" value="BETA-1,4-MANNOSYL-GLYCOPROTEIN 4-BETA-N-ACETYLGLUCOSAMINYLTRANSFERASE"/>
    <property type="match status" value="1"/>
</dbReference>
<dbReference type="Pfam" id="PF04724">
    <property type="entry name" value="Glyco_transf_17"/>
    <property type="match status" value="1"/>
</dbReference>
<dbReference type="GO" id="GO:0003830">
    <property type="term" value="F:beta-1,4-mannosylglycoprotein 4-beta-N-acetylglucosaminyltransferase activity"/>
    <property type="evidence" value="ECO:0007669"/>
    <property type="project" value="InterPro"/>
</dbReference>
<keyword evidence="1" id="KW-0808">Transferase</keyword>
<proteinExistence type="predicted"/>
<sequence length="283" mass="33287">MKIYDCFPFYNELDLLELRLKELYDHVDHFVLVEGSTTFTDLPKPFYFDDNRERFAPFLDKIIHIRVEDMPHSPDAWVNDIFQRNAINRGIVDAEDNDIIMISDLDELVRPETVDAMREDNKTQIWGLRMPLFNFKFNYMLTTADKYSVWGMAGRKHLMIPADQFRQQRFQLASFPYEYNADGVRIMEHAGWQFTYLGDTDFARNKIKSFAHTETNTPEIVGQLDVERSIANGDGIYHHPEYKFTPVMLDAYFPKTLRDNRDLYASRIIPDAEKSAVDFLPVQ</sequence>
<protein>
    <submittedName>
        <fullName evidence="1">Glycosyl transferase, family 17</fullName>
    </submittedName>
</protein>
<accession>A0A6J5L333</accession>
<dbReference type="PANTHER" id="PTHR12224">
    <property type="entry name" value="BETA-1,4-MANNOSYL-GLYCOPROTEIN BETA-1,4-N-ACETYLGLUCOSAMINYL-TRANSFERASE"/>
    <property type="match status" value="1"/>
</dbReference>